<accession>A0A7R9EDZ5</accession>
<evidence type="ECO:0008006" key="2">
    <source>
        <dbReference type="Google" id="ProtNLM"/>
    </source>
</evidence>
<sequence>MPTYLGYGPMPNACNMFKATRLPSVAMIQENELWGVPQTSMDLMALGVYMEELTPDGSVSIISQSGDTEDVGSLHPLPSHGKDSVLAPTFAASIQPAGGLPSPGSLGAFPQTGGVGARQIGITAPLKSVDMVVVWPSLAQQARINVPVNQPDLNDLTYAVSAVCRSVIRMRPGGDRTVTCKDCGRWFTNQICFGNHKRSSFCRGPMSVCDVKRPTVTRHHNMALLGAHRRGFFILHVGNGREEYVLGQRVDDVVKAGDTTNVLQF</sequence>
<name>A0A7R9EDZ5_9NEOP</name>
<evidence type="ECO:0000313" key="1">
    <source>
        <dbReference type="EMBL" id="CAD7432174.1"/>
    </source>
</evidence>
<organism evidence="1">
    <name type="scientific">Timema monikensis</name>
    <dbReference type="NCBI Taxonomy" id="170555"/>
    <lineage>
        <taxon>Eukaryota</taxon>
        <taxon>Metazoa</taxon>
        <taxon>Ecdysozoa</taxon>
        <taxon>Arthropoda</taxon>
        <taxon>Hexapoda</taxon>
        <taxon>Insecta</taxon>
        <taxon>Pterygota</taxon>
        <taxon>Neoptera</taxon>
        <taxon>Polyneoptera</taxon>
        <taxon>Phasmatodea</taxon>
        <taxon>Timematodea</taxon>
        <taxon>Timematoidea</taxon>
        <taxon>Timematidae</taxon>
        <taxon>Timema</taxon>
    </lineage>
</organism>
<gene>
    <name evidence="1" type="ORF">TMSB3V08_LOCUS8887</name>
</gene>
<dbReference type="EMBL" id="OB795395">
    <property type="protein sequence ID" value="CAD7432174.1"/>
    <property type="molecule type" value="Genomic_DNA"/>
</dbReference>
<dbReference type="AlphaFoldDB" id="A0A7R9EDZ5"/>
<reference evidence="1" key="1">
    <citation type="submission" date="2020-11" db="EMBL/GenBank/DDBJ databases">
        <authorList>
            <person name="Tran Van P."/>
        </authorList>
    </citation>
    <scope>NUCLEOTIDE SEQUENCE</scope>
</reference>
<proteinExistence type="predicted"/>
<protein>
    <recommendedName>
        <fullName evidence="2">C2H2-type domain-containing protein</fullName>
    </recommendedName>
</protein>